<protein>
    <recommendedName>
        <fullName evidence="3">RNI-like protein</fullName>
    </recommendedName>
</protein>
<dbReference type="EMBL" id="ML005197">
    <property type="protein sequence ID" value="RKP19597.1"/>
    <property type="molecule type" value="Genomic_DNA"/>
</dbReference>
<proteinExistence type="predicted"/>
<dbReference type="SUPFAM" id="SSF52047">
    <property type="entry name" value="RNI-like"/>
    <property type="match status" value="1"/>
</dbReference>
<dbReference type="InterPro" id="IPR032675">
    <property type="entry name" value="LRR_dom_sf"/>
</dbReference>
<accession>A0A4P9YJ36</accession>
<gene>
    <name evidence="1" type="ORF">ROZALSC1DRAFT_22164</name>
</gene>
<organism evidence="1 2">
    <name type="scientific">Rozella allomycis (strain CSF55)</name>
    <dbReference type="NCBI Taxonomy" id="988480"/>
    <lineage>
        <taxon>Eukaryota</taxon>
        <taxon>Fungi</taxon>
        <taxon>Fungi incertae sedis</taxon>
        <taxon>Cryptomycota</taxon>
        <taxon>Cryptomycota incertae sedis</taxon>
        <taxon>Rozella</taxon>
    </lineage>
</organism>
<name>A0A4P9YJ36_ROZAC</name>
<dbReference type="Gene3D" id="3.80.10.10">
    <property type="entry name" value="Ribonuclease Inhibitor"/>
    <property type="match status" value="1"/>
</dbReference>
<sequence length="152" mass="17002">MKFTDQLVKFQNFQIPSVSKYSFDNCTFEHPDSLSGHVKQLTLKNQKIDQVLQILKTLSSSLFVLNLDRLVMENVAQLNKLKELELPKLAKLKISNSNLNLAACEILSAFMVNMPSLKVLDLSGNSIAATDCKLLIDLALVVQKRTLALIIN</sequence>
<evidence type="ECO:0000313" key="1">
    <source>
        <dbReference type="EMBL" id="RKP19597.1"/>
    </source>
</evidence>
<evidence type="ECO:0000313" key="2">
    <source>
        <dbReference type="Proteomes" id="UP000281549"/>
    </source>
</evidence>
<reference evidence="2" key="1">
    <citation type="journal article" date="2018" name="Nat. Microbiol.">
        <title>Leveraging single-cell genomics to expand the fungal tree of life.</title>
        <authorList>
            <person name="Ahrendt S.R."/>
            <person name="Quandt C.A."/>
            <person name="Ciobanu D."/>
            <person name="Clum A."/>
            <person name="Salamov A."/>
            <person name="Andreopoulos B."/>
            <person name="Cheng J.F."/>
            <person name="Woyke T."/>
            <person name="Pelin A."/>
            <person name="Henrissat B."/>
            <person name="Reynolds N.K."/>
            <person name="Benny G.L."/>
            <person name="Smith M.E."/>
            <person name="James T.Y."/>
            <person name="Grigoriev I.V."/>
        </authorList>
    </citation>
    <scope>NUCLEOTIDE SEQUENCE [LARGE SCALE GENOMIC DNA]</scope>
    <source>
        <strain evidence="2">CSF55</strain>
    </source>
</reference>
<dbReference type="AlphaFoldDB" id="A0A4P9YJ36"/>
<evidence type="ECO:0008006" key="3">
    <source>
        <dbReference type="Google" id="ProtNLM"/>
    </source>
</evidence>
<dbReference type="Proteomes" id="UP000281549">
    <property type="component" value="Unassembled WGS sequence"/>
</dbReference>